<dbReference type="EMBL" id="KV426080">
    <property type="protein sequence ID" value="KZV89143.1"/>
    <property type="molecule type" value="Genomic_DNA"/>
</dbReference>
<organism evidence="2 3">
    <name type="scientific">Exidia glandulosa HHB12029</name>
    <dbReference type="NCBI Taxonomy" id="1314781"/>
    <lineage>
        <taxon>Eukaryota</taxon>
        <taxon>Fungi</taxon>
        <taxon>Dikarya</taxon>
        <taxon>Basidiomycota</taxon>
        <taxon>Agaricomycotina</taxon>
        <taxon>Agaricomycetes</taxon>
        <taxon>Auriculariales</taxon>
        <taxon>Exidiaceae</taxon>
        <taxon>Exidia</taxon>
    </lineage>
</organism>
<gene>
    <name evidence="2" type="ORF">EXIGLDRAFT_721628</name>
</gene>
<name>A0A165FKJ1_EXIGL</name>
<dbReference type="OrthoDB" id="2563900at2759"/>
<proteinExistence type="predicted"/>
<evidence type="ECO:0000313" key="2">
    <source>
        <dbReference type="EMBL" id="KZV89143.1"/>
    </source>
</evidence>
<evidence type="ECO:0000313" key="3">
    <source>
        <dbReference type="Proteomes" id="UP000077266"/>
    </source>
</evidence>
<dbReference type="AlphaFoldDB" id="A0A165FKJ1"/>
<dbReference type="Proteomes" id="UP000077266">
    <property type="component" value="Unassembled WGS sequence"/>
</dbReference>
<sequence length="305" mass="31175">MASLPTLTPPRRPTRVGSLSPNSIPSSPTSVHSSSSAIFERDIEPLPSSFLGAPAPQHHPHRTPRSKATEPIDAGVPSVLSAAASALASAPSSPQALAHPNELDPFVVIAPTAQITSPAASVFGSPSGRASREQSPSGRQPRRSSTAASERMSIAAASFSPQAQSQSITSSSPPTSYSPPISTSALPIVGNAEASTGPASNRLSFISYNDLLLSAPVSAVPLSTLTSPATSDPPPHLSAVSGSVAHSPARSRPRSIVGLGPGGNRASILLGDDHGGEWEREGLGRGLEERLEELLKLEAQTQTAA</sequence>
<keyword evidence="3" id="KW-1185">Reference proteome</keyword>
<feature type="region of interest" description="Disordered" evidence="1">
    <location>
        <begin position="225"/>
        <end position="277"/>
    </location>
</feature>
<dbReference type="InParanoid" id="A0A165FKJ1"/>
<feature type="region of interest" description="Disordered" evidence="1">
    <location>
        <begin position="1"/>
        <end position="76"/>
    </location>
</feature>
<dbReference type="STRING" id="1314781.A0A165FKJ1"/>
<feature type="region of interest" description="Disordered" evidence="1">
    <location>
        <begin position="118"/>
        <end position="185"/>
    </location>
</feature>
<feature type="compositionally biased region" description="Low complexity" evidence="1">
    <location>
        <begin position="155"/>
        <end position="185"/>
    </location>
</feature>
<feature type="compositionally biased region" description="Low complexity" evidence="1">
    <location>
        <begin position="23"/>
        <end position="36"/>
    </location>
</feature>
<protein>
    <submittedName>
        <fullName evidence="2">Uncharacterized protein</fullName>
    </submittedName>
</protein>
<reference evidence="2 3" key="1">
    <citation type="journal article" date="2016" name="Mol. Biol. Evol.">
        <title>Comparative Genomics of Early-Diverging Mushroom-Forming Fungi Provides Insights into the Origins of Lignocellulose Decay Capabilities.</title>
        <authorList>
            <person name="Nagy L.G."/>
            <person name="Riley R."/>
            <person name="Tritt A."/>
            <person name="Adam C."/>
            <person name="Daum C."/>
            <person name="Floudas D."/>
            <person name="Sun H."/>
            <person name="Yadav J.S."/>
            <person name="Pangilinan J."/>
            <person name="Larsson K.H."/>
            <person name="Matsuura K."/>
            <person name="Barry K."/>
            <person name="Labutti K."/>
            <person name="Kuo R."/>
            <person name="Ohm R.A."/>
            <person name="Bhattacharya S.S."/>
            <person name="Shirouzu T."/>
            <person name="Yoshinaga Y."/>
            <person name="Martin F.M."/>
            <person name="Grigoriev I.V."/>
            <person name="Hibbett D.S."/>
        </authorList>
    </citation>
    <scope>NUCLEOTIDE SEQUENCE [LARGE SCALE GENOMIC DNA]</scope>
    <source>
        <strain evidence="2 3">HHB12029</strain>
    </source>
</reference>
<feature type="compositionally biased region" description="Low complexity" evidence="1">
    <location>
        <begin position="133"/>
        <end position="145"/>
    </location>
</feature>
<accession>A0A165FKJ1</accession>
<evidence type="ECO:0000256" key="1">
    <source>
        <dbReference type="SAM" id="MobiDB-lite"/>
    </source>
</evidence>